<evidence type="ECO:0000313" key="3">
    <source>
        <dbReference type="EMBL" id="EOB08378.1"/>
    </source>
</evidence>
<dbReference type="InterPro" id="IPR029370">
    <property type="entry name" value="TMEM117"/>
</dbReference>
<dbReference type="EMBL" id="KB742451">
    <property type="protein sequence ID" value="EOB08378.1"/>
    <property type="molecule type" value="Genomic_DNA"/>
</dbReference>
<dbReference type="PANTHER" id="PTHR31226:SF1">
    <property type="entry name" value="TRANSMEMBRANE PROTEIN 117"/>
    <property type="match status" value="1"/>
</dbReference>
<evidence type="ECO:0000256" key="2">
    <source>
        <dbReference type="SAM" id="Phobius"/>
    </source>
</evidence>
<dbReference type="Pfam" id="PF15113">
    <property type="entry name" value="TMEM117"/>
    <property type="match status" value="3"/>
</dbReference>
<sequence>MAPYSAEDWNGQPTNGEMKWIETTLSCQYITALKQLEKQHDVSSVEMDFHLIGLSVLARVTDMMLQDKPYPDWGKSARAFWKKGNVLLRHLLPFACILDDQGSRRISKWITDHIEIHAGYQLIEDGRRAAVVVVSILAELLLSDHQSCSFLKDLAEGHARQKKILNRSDKEQLKVAGKLKNEDKENHCTQQPEQHPLVSREALMAVLFLENSPFFSVHTRALTSTCVKEKPAEKSVSFRTVLFTLTSVVVLVITTDWISWDKLNRGFLPSDEVSRAFLASFILVFDLLIVMQQIKSSSVGFGTPKPSEHLSRGMGSTSSICATQCCQLEEAIVDGIFKKVVFGFTYIQYTADIRVMIKFHSTSELYAQSRETNNPPQHQCYHVQHIIHLGVGGGSDLLYQAGDVRGSKRDCFWFCLKPKRELFDDFASSCFMWTVGKGCSGHPDCPTAFLMAGGFCAPVTGGCCLRVCSLGCRLMCLHNVYANIMYAFCTATPTDIEQVITSRTDVLNGHTTALEDNMEGCGGEVQECQVLSSANEGSTLASTDWEFPHFMGDVEVNLPGLPSAHMQLKVPYFQKIFKEEYHIHITGKWFNYGIIFLVLILDLNMWKNQIFYKPHEYGQYIGPGQKIYTVKDSESLKDLNRTKLSWEWRSNNTNPLTNRTYAEGDMFLHSRYIGSSLDVKCLAFIPSLLAFALFGFFIWFFGRFQKTDQGMENLDKSYTRMKRKSPSDMGMTRENTQVLVEEPLSFQEPHLVSIKSDLSEIVFNSSLLTSENLNAQLNEQESPLQPVPESSVPQSNPPA</sequence>
<protein>
    <submittedName>
        <fullName evidence="3">Transmembrane protein 117</fullName>
    </submittedName>
</protein>
<name>R0M6Z6_ANAPL</name>
<keyword evidence="2" id="KW-0472">Membrane</keyword>
<reference evidence="4" key="1">
    <citation type="journal article" date="2013" name="Nat. Genet.">
        <title>The duck genome and transcriptome provide insight into an avian influenza virus reservoir species.</title>
        <authorList>
            <person name="Huang Y."/>
            <person name="Li Y."/>
            <person name="Burt D.W."/>
            <person name="Chen H."/>
            <person name="Zhang Y."/>
            <person name="Qian W."/>
            <person name="Kim H."/>
            <person name="Gan S."/>
            <person name="Zhao Y."/>
            <person name="Li J."/>
            <person name="Yi K."/>
            <person name="Feng H."/>
            <person name="Zhu P."/>
            <person name="Li B."/>
            <person name="Liu Q."/>
            <person name="Fairley S."/>
            <person name="Magor K.E."/>
            <person name="Du Z."/>
            <person name="Hu X."/>
            <person name="Goodman L."/>
            <person name="Tafer H."/>
            <person name="Vignal A."/>
            <person name="Lee T."/>
            <person name="Kim K.W."/>
            <person name="Sheng Z."/>
            <person name="An Y."/>
            <person name="Searle S."/>
            <person name="Herrero J."/>
            <person name="Groenen M.A."/>
            <person name="Crooijmans R.P."/>
            <person name="Faraut T."/>
            <person name="Cai Q."/>
            <person name="Webster R.G."/>
            <person name="Aldridge J.R."/>
            <person name="Warren W.C."/>
            <person name="Bartschat S."/>
            <person name="Kehr S."/>
            <person name="Marz M."/>
            <person name="Stadler P.F."/>
            <person name="Smith J."/>
            <person name="Kraus R.H."/>
            <person name="Zhao Y."/>
            <person name="Ren L."/>
            <person name="Fei J."/>
            <person name="Morisson M."/>
            <person name="Kaiser P."/>
            <person name="Griffin D.K."/>
            <person name="Rao M."/>
            <person name="Pitel F."/>
            <person name="Wang J."/>
            <person name="Li N."/>
        </authorList>
    </citation>
    <scope>NUCLEOTIDE SEQUENCE [LARGE SCALE GENOMIC DNA]</scope>
</reference>
<dbReference type="PANTHER" id="PTHR31226">
    <property type="entry name" value="TRANSMEMBRANE PROTEIN 117"/>
    <property type="match status" value="1"/>
</dbReference>
<feature type="transmembrane region" description="Helical" evidence="2">
    <location>
        <begin position="236"/>
        <end position="253"/>
    </location>
</feature>
<feature type="transmembrane region" description="Helical" evidence="2">
    <location>
        <begin position="682"/>
        <end position="701"/>
    </location>
</feature>
<keyword evidence="2" id="KW-1133">Transmembrane helix</keyword>
<evidence type="ECO:0000256" key="1">
    <source>
        <dbReference type="SAM" id="MobiDB-lite"/>
    </source>
</evidence>
<feature type="region of interest" description="Disordered" evidence="1">
    <location>
        <begin position="774"/>
        <end position="799"/>
    </location>
</feature>
<gene>
    <name evidence="3" type="ORF">Anapl_08006</name>
</gene>
<proteinExistence type="predicted"/>
<keyword evidence="2 3" id="KW-0812">Transmembrane</keyword>
<accession>R0M6Z6</accession>
<dbReference type="GO" id="GO:0070059">
    <property type="term" value="P:intrinsic apoptotic signaling pathway in response to endoplasmic reticulum stress"/>
    <property type="evidence" value="ECO:0007669"/>
    <property type="project" value="TreeGrafter"/>
</dbReference>
<feature type="transmembrane region" description="Helical" evidence="2">
    <location>
        <begin position="589"/>
        <end position="606"/>
    </location>
</feature>
<feature type="compositionally biased region" description="Polar residues" evidence="1">
    <location>
        <begin position="774"/>
        <end position="783"/>
    </location>
</feature>
<dbReference type="Proteomes" id="UP000296049">
    <property type="component" value="Unassembled WGS sequence"/>
</dbReference>
<organism evidence="3 4">
    <name type="scientific">Anas platyrhynchos</name>
    <name type="common">Mallard</name>
    <name type="synonym">Anas boschas</name>
    <dbReference type="NCBI Taxonomy" id="8839"/>
    <lineage>
        <taxon>Eukaryota</taxon>
        <taxon>Metazoa</taxon>
        <taxon>Chordata</taxon>
        <taxon>Craniata</taxon>
        <taxon>Vertebrata</taxon>
        <taxon>Euteleostomi</taxon>
        <taxon>Archelosauria</taxon>
        <taxon>Archosauria</taxon>
        <taxon>Dinosauria</taxon>
        <taxon>Saurischia</taxon>
        <taxon>Theropoda</taxon>
        <taxon>Coelurosauria</taxon>
        <taxon>Aves</taxon>
        <taxon>Neognathae</taxon>
        <taxon>Galloanserae</taxon>
        <taxon>Anseriformes</taxon>
        <taxon>Anatidae</taxon>
        <taxon>Anatinae</taxon>
        <taxon>Anas</taxon>
    </lineage>
</organism>
<keyword evidence="4" id="KW-1185">Reference proteome</keyword>
<evidence type="ECO:0000313" key="4">
    <source>
        <dbReference type="Proteomes" id="UP000296049"/>
    </source>
</evidence>
<dbReference type="AlphaFoldDB" id="R0M6Z6"/>
<feature type="transmembrane region" description="Helical" evidence="2">
    <location>
        <begin position="273"/>
        <end position="291"/>
    </location>
</feature>